<evidence type="ECO:0000256" key="7">
    <source>
        <dbReference type="ARBA" id="ARBA00023157"/>
    </source>
</evidence>
<dbReference type="PRINTS" id="PR01570">
    <property type="entry name" value="NPFFRECEPTOR"/>
</dbReference>
<reference evidence="18" key="3">
    <citation type="submission" date="2025-09" db="UniProtKB">
        <authorList>
            <consortium name="Ensembl"/>
        </authorList>
    </citation>
    <scope>IDENTIFICATION</scope>
</reference>
<evidence type="ECO:0000256" key="2">
    <source>
        <dbReference type="ARBA" id="ARBA00022475"/>
    </source>
</evidence>
<dbReference type="InParanoid" id="W5NCL5"/>
<evidence type="ECO:0000256" key="10">
    <source>
        <dbReference type="ARBA" id="ARBA00023224"/>
    </source>
</evidence>
<keyword evidence="10 15" id="KW-0807">Transducer</keyword>
<dbReference type="STRING" id="7918.ENSLOCP00000018374"/>
<dbReference type="AlphaFoldDB" id="W5NCL5"/>
<feature type="transmembrane region" description="Helical" evidence="16">
    <location>
        <begin position="124"/>
        <end position="150"/>
    </location>
</feature>
<dbReference type="Bgee" id="ENSLOCG00000014924">
    <property type="expression patterns" value="Expressed in testis and 1 other cell type or tissue"/>
</dbReference>
<proteinExistence type="inferred from homology"/>
<accession>W5NCL5</accession>
<dbReference type="PROSITE" id="PS00237">
    <property type="entry name" value="G_PROTEIN_RECEP_F1_1"/>
    <property type="match status" value="1"/>
</dbReference>
<dbReference type="Pfam" id="PF00001">
    <property type="entry name" value="7tm_1"/>
    <property type="match status" value="1"/>
</dbReference>
<dbReference type="EMBL" id="AHAT01006228">
    <property type="status" value="NOT_ANNOTATED_CDS"/>
    <property type="molecule type" value="Genomic_DNA"/>
</dbReference>
<evidence type="ECO:0000256" key="11">
    <source>
        <dbReference type="ARBA" id="ARBA00025478"/>
    </source>
</evidence>
<dbReference type="PROSITE" id="PS50262">
    <property type="entry name" value="G_PROTEIN_RECEP_F1_2"/>
    <property type="match status" value="1"/>
</dbReference>
<dbReference type="GO" id="GO:0007186">
    <property type="term" value="P:G protein-coupled receptor signaling pathway"/>
    <property type="evidence" value="ECO:0000318"/>
    <property type="project" value="GO_Central"/>
</dbReference>
<dbReference type="Gene3D" id="1.20.1070.10">
    <property type="entry name" value="Rhodopsin 7-helix transmembrane proteins"/>
    <property type="match status" value="1"/>
</dbReference>
<dbReference type="InterPro" id="IPR000276">
    <property type="entry name" value="GPCR_Rhodpsn"/>
</dbReference>
<keyword evidence="4 16" id="KW-1133">Transmembrane helix</keyword>
<keyword evidence="9" id="KW-0325">Glycoprotein</keyword>
<feature type="domain" description="G-protein coupled receptors family 1 profile" evidence="17">
    <location>
        <begin position="63"/>
        <end position="334"/>
    </location>
</feature>
<dbReference type="GO" id="GO:0032870">
    <property type="term" value="P:cellular response to hormone stimulus"/>
    <property type="evidence" value="ECO:0000318"/>
    <property type="project" value="GO_Central"/>
</dbReference>
<evidence type="ECO:0000256" key="4">
    <source>
        <dbReference type="ARBA" id="ARBA00022989"/>
    </source>
</evidence>
<feature type="transmembrane region" description="Helical" evidence="16">
    <location>
        <begin position="273"/>
        <end position="294"/>
    </location>
</feature>
<evidence type="ECO:0000256" key="8">
    <source>
        <dbReference type="ARBA" id="ARBA00023170"/>
    </source>
</evidence>
<evidence type="ECO:0000256" key="5">
    <source>
        <dbReference type="ARBA" id="ARBA00023040"/>
    </source>
</evidence>
<evidence type="ECO:0000256" key="14">
    <source>
        <dbReference type="ARBA" id="ARBA00082066"/>
    </source>
</evidence>
<comment type="subcellular location">
    <subcellularLocation>
        <location evidence="1">Cell membrane</location>
        <topology evidence="1">Multi-pass membrane protein</topology>
    </subcellularLocation>
</comment>
<evidence type="ECO:0000256" key="6">
    <source>
        <dbReference type="ARBA" id="ARBA00023136"/>
    </source>
</evidence>
<comment type="similarity">
    <text evidence="15">Belongs to the G-protein coupled receptor 1 family.</text>
</comment>
<keyword evidence="2" id="KW-1003">Cell membrane</keyword>
<keyword evidence="3 15" id="KW-0812">Transmembrane</keyword>
<dbReference type="SUPFAM" id="SSF81321">
    <property type="entry name" value="Family A G protein-coupled receptor-like"/>
    <property type="match status" value="1"/>
</dbReference>
<evidence type="ECO:0000256" key="13">
    <source>
        <dbReference type="ARBA" id="ARBA00075893"/>
    </source>
</evidence>
<evidence type="ECO:0000256" key="16">
    <source>
        <dbReference type="SAM" id="Phobius"/>
    </source>
</evidence>
<dbReference type="PANTHER" id="PTHR24241">
    <property type="entry name" value="NEUROPEPTIDE RECEPTOR-RELATED G-PROTEIN COUPLED RECEPTOR"/>
    <property type="match status" value="1"/>
</dbReference>
<organism evidence="18 19">
    <name type="scientific">Lepisosteus oculatus</name>
    <name type="common">Spotted gar</name>
    <dbReference type="NCBI Taxonomy" id="7918"/>
    <lineage>
        <taxon>Eukaryota</taxon>
        <taxon>Metazoa</taxon>
        <taxon>Chordata</taxon>
        <taxon>Craniata</taxon>
        <taxon>Vertebrata</taxon>
        <taxon>Euteleostomi</taxon>
        <taxon>Actinopterygii</taxon>
        <taxon>Neopterygii</taxon>
        <taxon>Holostei</taxon>
        <taxon>Semionotiformes</taxon>
        <taxon>Lepisosteidae</taxon>
        <taxon>Lepisosteus</taxon>
    </lineage>
</organism>
<dbReference type="PRINTS" id="PR00237">
    <property type="entry name" value="GPCRRHODOPSN"/>
</dbReference>
<protein>
    <recommendedName>
        <fullName evidence="12">Neuropeptide FF receptor 1</fullName>
    </recommendedName>
    <alternativeName>
        <fullName evidence="14">G-protein coupled receptor 147</fullName>
    </alternativeName>
    <alternativeName>
        <fullName evidence="13">RFamide-related peptide receptor OT7T022</fullName>
    </alternativeName>
</protein>
<name>W5NCL5_LEPOC</name>
<dbReference type="FunFam" id="1.20.1070.10:FF:000153">
    <property type="entry name" value="Neuropeptide FF receptor 1"/>
    <property type="match status" value="1"/>
</dbReference>
<comment type="function">
    <text evidence="11">Receptor for NPAF (A-18-F-amide) and NPFF (F-8-F-amide) neuropeptides, also known as morphine-modulating peptides. Can also be activated by a variety of naturally occurring or synthetic FMRF-amide like ligands. This receptor mediates its action by association with G proteins that activate a phosphatidylinositol-calcium second messenger system.</text>
</comment>
<dbReference type="HOGENOM" id="CLU_009579_6_1_1"/>
<dbReference type="SMART" id="SM01381">
    <property type="entry name" value="7TM_GPCR_Srsx"/>
    <property type="match status" value="1"/>
</dbReference>
<dbReference type="PANTHER" id="PTHR24241:SF4">
    <property type="entry name" value="NEUROPEPTIDE FF RECEPTOR 1"/>
    <property type="match status" value="1"/>
</dbReference>
<dbReference type="GO" id="GO:0004930">
    <property type="term" value="F:G protein-coupled receptor activity"/>
    <property type="evidence" value="ECO:0000318"/>
    <property type="project" value="GO_Central"/>
</dbReference>
<reference evidence="18" key="2">
    <citation type="submission" date="2025-08" db="UniProtKB">
        <authorList>
            <consortium name="Ensembl"/>
        </authorList>
    </citation>
    <scope>IDENTIFICATION</scope>
</reference>
<dbReference type="GO" id="GO:0005886">
    <property type="term" value="C:plasma membrane"/>
    <property type="evidence" value="ECO:0000318"/>
    <property type="project" value="GO_Central"/>
</dbReference>
<dbReference type="Ensembl" id="ENSLOCT00000018406.1">
    <property type="protein sequence ID" value="ENSLOCP00000018374.1"/>
    <property type="gene ID" value="ENSLOCG00000014924.1"/>
</dbReference>
<evidence type="ECO:0000256" key="1">
    <source>
        <dbReference type="ARBA" id="ARBA00004651"/>
    </source>
</evidence>
<feature type="transmembrane region" description="Helical" evidence="16">
    <location>
        <begin position="162"/>
        <end position="186"/>
    </location>
</feature>
<dbReference type="GeneTree" id="ENSGT01150000286926"/>
<evidence type="ECO:0000313" key="19">
    <source>
        <dbReference type="Proteomes" id="UP000018468"/>
    </source>
</evidence>
<evidence type="ECO:0000256" key="15">
    <source>
        <dbReference type="RuleBase" id="RU000688"/>
    </source>
</evidence>
<evidence type="ECO:0000256" key="3">
    <source>
        <dbReference type="ARBA" id="ARBA00022692"/>
    </source>
</evidence>
<dbReference type="GO" id="GO:0008188">
    <property type="term" value="F:neuropeptide receptor activity"/>
    <property type="evidence" value="ECO:0007669"/>
    <property type="project" value="InterPro"/>
</dbReference>
<dbReference type="Proteomes" id="UP000018468">
    <property type="component" value="Linkage group LG1"/>
</dbReference>
<keyword evidence="5 15" id="KW-0297">G-protein coupled receptor</keyword>
<feature type="transmembrane region" description="Helical" evidence="16">
    <location>
        <begin position="217"/>
        <end position="238"/>
    </location>
</feature>
<keyword evidence="8 15" id="KW-0675">Receptor</keyword>
<dbReference type="InterPro" id="IPR017452">
    <property type="entry name" value="GPCR_Rhodpsn_7TM"/>
</dbReference>
<keyword evidence="6 16" id="KW-0472">Membrane</keyword>
<dbReference type="eggNOG" id="KOG3656">
    <property type="taxonomic scope" value="Eukaryota"/>
</dbReference>
<feature type="transmembrane region" description="Helical" evidence="16">
    <location>
        <begin position="314"/>
        <end position="337"/>
    </location>
</feature>
<feature type="transmembrane region" description="Helical" evidence="16">
    <location>
        <begin position="84"/>
        <end position="104"/>
    </location>
</feature>
<evidence type="ECO:0000259" key="17">
    <source>
        <dbReference type="PROSITE" id="PS50262"/>
    </source>
</evidence>
<dbReference type="InterPro" id="IPR005395">
    <property type="entry name" value="NPFF_rcpt"/>
</dbReference>
<keyword evidence="7" id="KW-1015">Disulfide bond</keyword>
<dbReference type="OMA" id="FVCYEDW"/>
<evidence type="ECO:0000256" key="12">
    <source>
        <dbReference type="ARBA" id="ARBA00074417"/>
    </source>
</evidence>
<evidence type="ECO:0000313" key="18">
    <source>
        <dbReference type="Ensembl" id="ENSLOCP00000018374.1"/>
    </source>
</evidence>
<keyword evidence="19" id="KW-1185">Reference proteome</keyword>
<sequence>KMTEKNLVHLLLSLMQSYKLTMNTTAETLQSNSTFLPYYLHSTAVAASYIVAYFLIFVLCMVGNGLVCFVVLQNHRMRTVTNLFILNLAISDLLVGIFCVPTTLVDNLITGWPFSQFMCTMSGLIQGMSVSASVFTLVAIALDRFFCIVYPFRQKMSMFKAVLAIAFIWMLAFAIMCPSATMLTVIHLKDTYVVQNNDTYPLLTCYEDWPYPEMRTVYTTILFVHIYLMPLGLISLMYGRIVVKLFSKLGPVGQRSRELQEERNSVSKKKVKIIKMLIIVTMLFMVSWLPLWTLMLLTDYRDLSEEQIDFLSSYIFPFAHWLAFFNSGVNPIIYGFFNENFKRGFQAAISFRFCSLENIHQEVYTQRTPWSSGFSLHNKVSNVESLESTVCKVTNRKGIPQGTPKGTQGINLEDISRITTRSGVCTAWEE</sequence>
<feature type="transmembrane region" description="Helical" evidence="16">
    <location>
        <begin position="50"/>
        <end position="72"/>
    </location>
</feature>
<reference evidence="19" key="1">
    <citation type="submission" date="2011-12" db="EMBL/GenBank/DDBJ databases">
        <title>The Draft Genome of Lepisosteus oculatus.</title>
        <authorList>
            <consortium name="The Broad Institute Genome Assembly &amp; Analysis Group"/>
            <consortium name="Computational R&amp;D Group"/>
            <consortium name="and Sequencing Platform"/>
            <person name="Di Palma F."/>
            <person name="Alfoldi J."/>
            <person name="Johnson J."/>
            <person name="Berlin A."/>
            <person name="Gnerre S."/>
            <person name="Jaffe D."/>
            <person name="MacCallum I."/>
            <person name="Young S."/>
            <person name="Walker B.J."/>
            <person name="Lander E.S."/>
            <person name="Lindblad-Toh K."/>
        </authorList>
    </citation>
    <scope>NUCLEOTIDE SEQUENCE [LARGE SCALE GENOMIC DNA]</scope>
</reference>
<evidence type="ECO:0000256" key="9">
    <source>
        <dbReference type="ARBA" id="ARBA00023180"/>
    </source>
</evidence>